<dbReference type="BioCyc" id="ECAT999415-HMP:GTTI-1708-MONOMER"/>
<feature type="transmembrane region" description="Helical" evidence="9">
    <location>
        <begin position="178"/>
        <end position="201"/>
    </location>
</feature>
<proteinExistence type="predicted"/>
<keyword evidence="9" id="KW-0472">Membrane</keyword>
<evidence type="ECO:0000256" key="2">
    <source>
        <dbReference type="ARBA" id="ARBA00012438"/>
    </source>
</evidence>
<dbReference type="InterPro" id="IPR011712">
    <property type="entry name" value="Sig_transdc_His_kin_sub3_dim/P"/>
</dbReference>
<dbReference type="STRING" id="999415.HMPREF9943_01647"/>
<dbReference type="Pfam" id="PF02518">
    <property type="entry name" value="HATPase_c"/>
    <property type="match status" value="1"/>
</dbReference>
<dbReference type="PANTHER" id="PTHR24421">
    <property type="entry name" value="NITRATE/NITRITE SENSOR PROTEIN NARX-RELATED"/>
    <property type="match status" value="1"/>
</dbReference>
<sequence>MNITYSRKRLEFVRKCLMVLNFAAVIYNTSLFLFCTKYILASQRAHSLLENLSAVPSSPIRMYLGSMSLFALLMIIMIGKGVIANRESRLYSYLTFAELVLAIWMLFIMYDCYSGIILFVFMDIFYTASDNKYWLAYVAIGFGMQLIANYQLVSIVLKMPSLDVYIAFLPQNIRLFLLFIRYFIDSLNIVLFIAFLVIYLLNSLEEKQHIEEELAMASQVNAELKNYVALTEKIAEDRERKRIAREIHDTLGHALTGIAAGVDAVLVLFDIDHERAKHQLQLVSQVVREGIGDVRRSLNKLRPGALEERTLKDALNKMIEEYKNLSKLDIELYYEWDRVDLEITKEDIIFRVIQESITNSLRHGHAKKIEIQMFNTDDLYYITIQDDGIGCAEIQDGFGLTQMKERLAIIGGKVSFYNMNGFRTMVEIPKMKGEDKDD</sequence>
<keyword evidence="4" id="KW-0808">Transferase</keyword>
<dbReference type="InterPro" id="IPR050482">
    <property type="entry name" value="Sensor_HK_TwoCompSys"/>
</dbReference>
<keyword evidence="9" id="KW-0812">Transmembrane</keyword>
<dbReference type="GO" id="GO:0000155">
    <property type="term" value="F:phosphorelay sensor kinase activity"/>
    <property type="evidence" value="ECO:0007669"/>
    <property type="project" value="InterPro"/>
</dbReference>
<feature type="transmembrane region" description="Helical" evidence="9">
    <location>
        <begin position="134"/>
        <end position="157"/>
    </location>
</feature>
<dbReference type="AlphaFoldDB" id="M2PKX8"/>
<dbReference type="SMART" id="SM00387">
    <property type="entry name" value="HATPase_c"/>
    <property type="match status" value="1"/>
</dbReference>
<evidence type="ECO:0000313" key="12">
    <source>
        <dbReference type="Proteomes" id="UP000011758"/>
    </source>
</evidence>
<evidence type="ECO:0000313" key="11">
    <source>
        <dbReference type="EMBL" id="EMD16244.1"/>
    </source>
</evidence>
<evidence type="ECO:0000256" key="9">
    <source>
        <dbReference type="SAM" id="Phobius"/>
    </source>
</evidence>
<keyword evidence="6" id="KW-0418">Kinase</keyword>
<dbReference type="InterPro" id="IPR003594">
    <property type="entry name" value="HATPase_dom"/>
</dbReference>
<dbReference type="GO" id="GO:0016020">
    <property type="term" value="C:membrane"/>
    <property type="evidence" value="ECO:0007669"/>
    <property type="project" value="InterPro"/>
</dbReference>
<dbReference type="Proteomes" id="UP000011758">
    <property type="component" value="Unassembled WGS sequence"/>
</dbReference>
<dbReference type="Gene3D" id="1.20.5.1930">
    <property type="match status" value="1"/>
</dbReference>
<keyword evidence="3" id="KW-0597">Phosphoprotein</keyword>
<name>M2PKX8_9FIRM</name>
<keyword evidence="9" id="KW-1133">Transmembrane helix</keyword>
<dbReference type="SUPFAM" id="SSF55874">
    <property type="entry name" value="ATPase domain of HSP90 chaperone/DNA topoisomerase II/histidine kinase"/>
    <property type="match status" value="1"/>
</dbReference>
<evidence type="ECO:0000256" key="5">
    <source>
        <dbReference type="ARBA" id="ARBA00022741"/>
    </source>
</evidence>
<dbReference type="OrthoDB" id="9760839at2"/>
<reference evidence="11 12" key="1">
    <citation type="submission" date="2013-02" db="EMBL/GenBank/DDBJ databases">
        <title>The Genome Sequence of Lactobacillus catenaformis F0143.</title>
        <authorList>
            <consortium name="The Broad Institute Genome Sequencing Platform"/>
            <person name="Earl A."/>
            <person name="Ward D."/>
            <person name="Feldgarden M."/>
            <person name="Gevers D."/>
            <person name="Izard J."/>
            <person name="Blanton J.M."/>
            <person name="Mathney J."/>
            <person name="Dewhirst F.E."/>
            <person name="Young S.K."/>
            <person name="Zeng Q."/>
            <person name="Gargeya S."/>
            <person name="Fitzgerald M."/>
            <person name="Haas B."/>
            <person name="Abouelleil A."/>
            <person name="Alvarado L."/>
            <person name="Arachchi H.M."/>
            <person name="Berlin A."/>
            <person name="Chapman S.B."/>
            <person name="Gearin G."/>
            <person name="Goldberg J."/>
            <person name="Griggs A."/>
            <person name="Gujja S."/>
            <person name="Hansen M."/>
            <person name="Heiman D."/>
            <person name="Howarth C."/>
            <person name="Larimer J."/>
            <person name="Lui A."/>
            <person name="MacDonald P.J.P."/>
            <person name="McCowen C."/>
            <person name="Montmayeur A."/>
            <person name="Murphy C."/>
            <person name="Neiman D."/>
            <person name="Pearson M."/>
            <person name="Priest M."/>
            <person name="Roberts A."/>
            <person name="Saif S."/>
            <person name="Shea T."/>
            <person name="Sisk P."/>
            <person name="Stolte C."/>
            <person name="Sykes S."/>
            <person name="Wortman J."/>
            <person name="Nusbaum C."/>
            <person name="Birren B."/>
        </authorList>
    </citation>
    <scope>NUCLEOTIDE SEQUENCE [LARGE SCALE GENOMIC DNA]</scope>
    <source>
        <strain evidence="11 12">OT 569</strain>
    </source>
</reference>
<dbReference type="RefSeq" id="WP_004803949.1">
    <property type="nucleotide sequence ID" value="NZ_KB446649.1"/>
</dbReference>
<keyword evidence="12" id="KW-1185">Reference proteome</keyword>
<dbReference type="PATRIC" id="fig|999415.3.peg.1674"/>
<keyword evidence="5" id="KW-0547">Nucleotide-binding</keyword>
<feature type="transmembrane region" description="Helical" evidence="9">
    <location>
        <begin position="16"/>
        <end position="40"/>
    </location>
</feature>
<comment type="catalytic activity">
    <reaction evidence="1">
        <text>ATP + protein L-histidine = ADP + protein N-phospho-L-histidine.</text>
        <dbReference type="EC" id="2.7.13.3"/>
    </reaction>
</comment>
<evidence type="ECO:0000256" key="3">
    <source>
        <dbReference type="ARBA" id="ARBA00022553"/>
    </source>
</evidence>
<evidence type="ECO:0000256" key="1">
    <source>
        <dbReference type="ARBA" id="ARBA00000085"/>
    </source>
</evidence>
<dbReference type="EMBL" id="AGEJ01000024">
    <property type="protein sequence ID" value="EMD16244.1"/>
    <property type="molecule type" value="Genomic_DNA"/>
</dbReference>
<feature type="transmembrane region" description="Helical" evidence="9">
    <location>
        <begin position="60"/>
        <end position="78"/>
    </location>
</feature>
<dbReference type="PANTHER" id="PTHR24421:SF10">
    <property type="entry name" value="NITRATE_NITRITE SENSOR PROTEIN NARQ"/>
    <property type="match status" value="1"/>
</dbReference>
<dbReference type="EC" id="2.7.13.3" evidence="2"/>
<dbReference type="Pfam" id="PF07730">
    <property type="entry name" value="HisKA_3"/>
    <property type="match status" value="1"/>
</dbReference>
<keyword evidence="8" id="KW-0902">Two-component regulatory system</keyword>
<feature type="transmembrane region" description="Helical" evidence="9">
    <location>
        <begin position="99"/>
        <end position="122"/>
    </location>
</feature>
<dbReference type="eggNOG" id="COG4585">
    <property type="taxonomic scope" value="Bacteria"/>
</dbReference>
<feature type="domain" description="Histidine kinase/HSP90-like ATPase" evidence="10">
    <location>
        <begin position="344"/>
        <end position="432"/>
    </location>
</feature>
<dbReference type="Gene3D" id="3.30.565.10">
    <property type="entry name" value="Histidine kinase-like ATPase, C-terminal domain"/>
    <property type="match status" value="1"/>
</dbReference>
<keyword evidence="7" id="KW-0067">ATP-binding</keyword>
<comment type="caution">
    <text evidence="11">The sequence shown here is derived from an EMBL/GenBank/DDBJ whole genome shotgun (WGS) entry which is preliminary data.</text>
</comment>
<evidence type="ECO:0000256" key="7">
    <source>
        <dbReference type="ARBA" id="ARBA00022840"/>
    </source>
</evidence>
<dbReference type="GO" id="GO:0046983">
    <property type="term" value="F:protein dimerization activity"/>
    <property type="evidence" value="ECO:0007669"/>
    <property type="project" value="InterPro"/>
</dbReference>
<gene>
    <name evidence="11" type="ORF">HMPREF9943_01647</name>
</gene>
<dbReference type="InterPro" id="IPR036890">
    <property type="entry name" value="HATPase_C_sf"/>
</dbReference>
<organism evidence="11 12">
    <name type="scientific">Eggerthia catenaformis OT 569 = DSM 20559</name>
    <dbReference type="NCBI Taxonomy" id="999415"/>
    <lineage>
        <taxon>Bacteria</taxon>
        <taxon>Bacillati</taxon>
        <taxon>Bacillota</taxon>
        <taxon>Erysipelotrichia</taxon>
        <taxon>Erysipelotrichales</taxon>
        <taxon>Coprobacillaceae</taxon>
        <taxon>Eggerthia</taxon>
    </lineage>
</organism>
<protein>
    <recommendedName>
        <fullName evidence="2">histidine kinase</fullName>
        <ecNumber evidence="2">2.7.13.3</ecNumber>
    </recommendedName>
</protein>
<evidence type="ECO:0000256" key="6">
    <source>
        <dbReference type="ARBA" id="ARBA00022777"/>
    </source>
</evidence>
<dbReference type="CDD" id="cd16917">
    <property type="entry name" value="HATPase_UhpB-NarQ-NarX-like"/>
    <property type="match status" value="1"/>
</dbReference>
<dbReference type="GO" id="GO:0005524">
    <property type="term" value="F:ATP binding"/>
    <property type="evidence" value="ECO:0007669"/>
    <property type="project" value="UniProtKB-KW"/>
</dbReference>
<accession>M2PKX8</accession>
<evidence type="ECO:0000256" key="4">
    <source>
        <dbReference type="ARBA" id="ARBA00022679"/>
    </source>
</evidence>
<evidence type="ECO:0000256" key="8">
    <source>
        <dbReference type="ARBA" id="ARBA00023012"/>
    </source>
</evidence>
<evidence type="ECO:0000259" key="10">
    <source>
        <dbReference type="SMART" id="SM00387"/>
    </source>
</evidence>